<dbReference type="Proteomes" id="UP000887013">
    <property type="component" value="Unassembled WGS sequence"/>
</dbReference>
<feature type="chain" id="PRO_5036443549" evidence="1">
    <location>
        <begin position="22"/>
        <end position="120"/>
    </location>
</feature>
<name>A0A8X6QBK0_NEPPI</name>
<keyword evidence="3" id="KW-1185">Reference proteome</keyword>
<evidence type="ECO:0000256" key="1">
    <source>
        <dbReference type="SAM" id="SignalP"/>
    </source>
</evidence>
<reference evidence="2" key="1">
    <citation type="submission" date="2020-08" db="EMBL/GenBank/DDBJ databases">
        <title>Multicomponent nature underlies the extraordinary mechanical properties of spider dragline silk.</title>
        <authorList>
            <person name="Kono N."/>
            <person name="Nakamura H."/>
            <person name="Mori M."/>
            <person name="Yoshida Y."/>
            <person name="Ohtoshi R."/>
            <person name="Malay A.D."/>
            <person name="Moran D.A.P."/>
            <person name="Tomita M."/>
            <person name="Numata K."/>
            <person name="Arakawa K."/>
        </authorList>
    </citation>
    <scope>NUCLEOTIDE SEQUENCE</scope>
</reference>
<feature type="signal peptide" evidence="1">
    <location>
        <begin position="1"/>
        <end position="21"/>
    </location>
</feature>
<gene>
    <name evidence="2" type="ORF">NPIL_581311</name>
</gene>
<keyword evidence="1" id="KW-0732">Signal</keyword>
<organism evidence="2 3">
    <name type="scientific">Nephila pilipes</name>
    <name type="common">Giant wood spider</name>
    <name type="synonym">Nephila maculata</name>
    <dbReference type="NCBI Taxonomy" id="299642"/>
    <lineage>
        <taxon>Eukaryota</taxon>
        <taxon>Metazoa</taxon>
        <taxon>Ecdysozoa</taxon>
        <taxon>Arthropoda</taxon>
        <taxon>Chelicerata</taxon>
        <taxon>Arachnida</taxon>
        <taxon>Araneae</taxon>
        <taxon>Araneomorphae</taxon>
        <taxon>Entelegynae</taxon>
        <taxon>Araneoidea</taxon>
        <taxon>Nephilidae</taxon>
        <taxon>Nephila</taxon>
    </lineage>
</organism>
<comment type="caution">
    <text evidence="2">The sequence shown here is derived from an EMBL/GenBank/DDBJ whole genome shotgun (WGS) entry which is preliminary data.</text>
</comment>
<accession>A0A8X6QBK0</accession>
<sequence>MNKEVLFLTLSYALFYNFVDAQDECEEQINKFMKTWNEIIEEKNAPDCFYKYGLERFKSTGDEEKRRKYSEFKEYMKNLSTEDQKSVKDCFEQLGKMVMRQIGREMSYKCYKKLRSLEKK</sequence>
<evidence type="ECO:0000313" key="3">
    <source>
        <dbReference type="Proteomes" id="UP000887013"/>
    </source>
</evidence>
<proteinExistence type="predicted"/>
<dbReference type="EMBL" id="BMAW01126383">
    <property type="protein sequence ID" value="GFU16499.1"/>
    <property type="molecule type" value="Genomic_DNA"/>
</dbReference>
<evidence type="ECO:0000313" key="2">
    <source>
        <dbReference type="EMBL" id="GFU16499.1"/>
    </source>
</evidence>
<protein>
    <submittedName>
        <fullName evidence="2">Uncharacterized protein</fullName>
    </submittedName>
</protein>
<dbReference type="AlphaFoldDB" id="A0A8X6QBK0"/>